<proteinExistence type="predicted"/>
<organism evidence="1 2">
    <name type="scientific">Frankliniella fusca</name>
    <dbReference type="NCBI Taxonomy" id="407009"/>
    <lineage>
        <taxon>Eukaryota</taxon>
        <taxon>Metazoa</taxon>
        <taxon>Ecdysozoa</taxon>
        <taxon>Arthropoda</taxon>
        <taxon>Hexapoda</taxon>
        <taxon>Insecta</taxon>
        <taxon>Pterygota</taxon>
        <taxon>Neoptera</taxon>
        <taxon>Paraneoptera</taxon>
        <taxon>Thysanoptera</taxon>
        <taxon>Terebrantia</taxon>
        <taxon>Thripoidea</taxon>
        <taxon>Thripidae</taxon>
        <taxon>Frankliniella</taxon>
    </lineage>
</organism>
<comment type="caution">
    <text evidence="1">The sequence shown here is derived from an EMBL/GenBank/DDBJ whole genome shotgun (WGS) entry which is preliminary data.</text>
</comment>
<accession>A0AAE1H7U8</accession>
<keyword evidence="2" id="KW-1185">Reference proteome</keyword>
<name>A0AAE1H7U8_9NEOP</name>
<evidence type="ECO:0000313" key="2">
    <source>
        <dbReference type="Proteomes" id="UP001219518"/>
    </source>
</evidence>
<reference evidence="1" key="2">
    <citation type="journal article" date="2023" name="BMC Genomics">
        <title>Pest status, molecular evolution, and epigenetic factors derived from the genome assembly of Frankliniella fusca, a thysanopteran phytovirus vector.</title>
        <authorList>
            <person name="Catto M.A."/>
            <person name="Labadie P.E."/>
            <person name="Jacobson A.L."/>
            <person name="Kennedy G.G."/>
            <person name="Srinivasan R."/>
            <person name="Hunt B.G."/>
        </authorList>
    </citation>
    <scope>NUCLEOTIDE SEQUENCE</scope>
    <source>
        <strain evidence="1">PL_HMW_Pooled</strain>
    </source>
</reference>
<sequence length="108" mass="12679">MRYCNSIVTTVSFLQSSAIRRGRSDLQENVLDKLRVVLDRVLGDTVTYRRWEKVLRKNQLIARQDSKANFIDLFLQSLCDLAWHDFLTRMQQSAIWNLTLYGRILNAS</sequence>
<gene>
    <name evidence="1" type="ORF">KUF71_006221</name>
</gene>
<dbReference type="AlphaFoldDB" id="A0AAE1H7U8"/>
<reference evidence="1" key="1">
    <citation type="submission" date="2021-07" db="EMBL/GenBank/DDBJ databases">
        <authorList>
            <person name="Catto M.A."/>
            <person name="Jacobson A."/>
            <person name="Kennedy G."/>
            <person name="Labadie P."/>
            <person name="Hunt B.G."/>
            <person name="Srinivasan R."/>
        </authorList>
    </citation>
    <scope>NUCLEOTIDE SEQUENCE</scope>
    <source>
        <strain evidence="1">PL_HMW_Pooled</strain>
        <tissue evidence="1">Head</tissue>
    </source>
</reference>
<evidence type="ECO:0000313" key="1">
    <source>
        <dbReference type="EMBL" id="KAK3916427.1"/>
    </source>
</evidence>
<dbReference type="EMBL" id="JAHWGI010000525">
    <property type="protein sequence ID" value="KAK3916427.1"/>
    <property type="molecule type" value="Genomic_DNA"/>
</dbReference>
<protein>
    <submittedName>
        <fullName evidence="1">Protein SprT</fullName>
    </submittedName>
</protein>
<dbReference type="Proteomes" id="UP001219518">
    <property type="component" value="Unassembled WGS sequence"/>
</dbReference>